<dbReference type="RefSeq" id="WP_270644266.1">
    <property type="nucleotide sequence ID" value="NZ_DYXE01000022.1"/>
</dbReference>
<keyword evidence="8" id="KW-0032">Aminotransferase</keyword>
<dbReference type="GO" id="GO:0031071">
    <property type="term" value="F:cysteine desulfurase activity"/>
    <property type="evidence" value="ECO:0007669"/>
    <property type="project" value="UniProtKB-EC"/>
</dbReference>
<sequence>MEDRIYFDNGSTSWPKAPGVAEAVSELLTNGAFNINRGNYTGAYEVAGVVLDTRDKLAEMFQVQDSRRVIFTPGVTCSLNYFIKGFLKEGDHVLVTGLEHNAVMRPLYQMTRKGVTYDVIPVDEQGNLDPAHAESLIRPETKAMIVSHASNVCGTVVPIEDLGEICERRQLFFVVDTAQTAGTLPVDMQRMKIDMLAFAGHKGLLGPQGIGGFVISDALGQKMEPFIAGGTGSQSDLLKMPTCLPDKYESGTMNLPGIVGLHAALSYLTKTGIDLLREKKMELTGYFLERVKELDGVRIVGRPDLKSRVAVVSLDFLKMDNAVTAFELERRAGIMTRVGLHCAPLAHQSFGTFPKGTVRFAFSACNTRKEIDICIEVMKELLADS</sequence>
<feature type="domain" description="Aminotransferase class V" evidence="7">
    <location>
        <begin position="5"/>
        <end position="372"/>
    </location>
</feature>
<evidence type="ECO:0000259" key="7">
    <source>
        <dbReference type="Pfam" id="PF00266"/>
    </source>
</evidence>
<comment type="caution">
    <text evidence="8">The sequence shown here is derived from an EMBL/GenBank/DDBJ whole genome shotgun (WGS) entry which is preliminary data.</text>
</comment>
<dbReference type="Proteomes" id="UP000813420">
    <property type="component" value="Unassembled WGS sequence"/>
</dbReference>
<name>A0A9D2VWM6_9FIRM</name>
<dbReference type="InterPro" id="IPR020578">
    <property type="entry name" value="Aminotrans_V_PyrdxlP_BS"/>
</dbReference>
<evidence type="ECO:0000256" key="2">
    <source>
        <dbReference type="ARBA" id="ARBA00010447"/>
    </source>
</evidence>
<dbReference type="InterPro" id="IPR015424">
    <property type="entry name" value="PyrdxlP-dep_Trfase"/>
</dbReference>
<evidence type="ECO:0000256" key="4">
    <source>
        <dbReference type="ARBA" id="ARBA00022898"/>
    </source>
</evidence>
<evidence type="ECO:0000313" key="8">
    <source>
        <dbReference type="EMBL" id="HJH49061.1"/>
    </source>
</evidence>
<dbReference type="PANTHER" id="PTHR43586:SF4">
    <property type="entry name" value="ISOPENICILLIN N EPIMERASE"/>
    <property type="match status" value="1"/>
</dbReference>
<keyword evidence="4" id="KW-0663">Pyridoxal phosphate</keyword>
<dbReference type="InterPro" id="IPR016454">
    <property type="entry name" value="Cysteine_dSase"/>
</dbReference>
<reference evidence="8" key="2">
    <citation type="submission" date="2021-09" db="EMBL/GenBank/DDBJ databases">
        <authorList>
            <person name="Gilroy R."/>
        </authorList>
    </citation>
    <scope>NUCLEOTIDE SEQUENCE</scope>
    <source>
        <strain evidence="8">USAMLcec4-12693</strain>
    </source>
</reference>
<dbReference type="GO" id="GO:0008483">
    <property type="term" value="F:transaminase activity"/>
    <property type="evidence" value="ECO:0007669"/>
    <property type="project" value="UniProtKB-KW"/>
</dbReference>
<dbReference type="EC" id="2.8.1.7" evidence="3"/>
<dbReference type="InterPro" id="IPR015421">
    <property type="entry name" value="PyrdxlP-dep_Trfase_major"/>
</dbReference>
<dbReference type="InterPro" id="IPR010969">
    <property type="entry name" value="Cys_dSase-rel_unknwn_funct"/>
</dbReference>
<evidence type="ECO:0000313" key="9">
    <source>
        <dbReference type="Proteomes" id="UP000813420"/>
    </source>
</evidence>
<comment type="cofactor">
    <cofactor evidence="1 6">
        <name>pyridoxal 5'-phosphate</name>
        <dbReference type="ChEBI" id="CHEBI:597326"/>
    </cofactor>
</comment>
<dbReference type="Gene3D" id="3.90.1150.10">
    <property type="entry name" value="Aspartate Aminotransferase, domain 1"/>
    <property type="match status" value="1"/>
</dbReference>
<dbReference type="AlphaFoldDB" id="A0A9D2VWM6"/>
<proteinExistence type="inferred from homology"/>
<comment type="similarity">
    <text evidence="2">Belongs to the class-V pyridoxal-phosphate-dependent aminotransferase family. Csd subfamily.</text>
</comment>
<organism evidence="8 9">
    <name type="scientific">Merdimonas faecis</name>
    <dbReference type="NCBI Taxonomy" id="1653435"/>
    <lineage>
        <taxon>Bacteria</taxon>
        <taxon>Bacillati</taxon>
        <taxon>Bacillota</taxon>
        <taxon>Clostridia</taxon>
        <taxon>Lachnospirales</taxon>
        <taxon>Lachnospiraceae</taxon>
        <taxon>Merdimonas</taxon>
    </lineage>
</organism>
<dbReference type="InterPro" id="IPR015422">
    <property type="entry name" value="PyrdxlP-dep_Trfase_small"/>
</dbReference>
<accession>A0A9D2VWM6</accession>
<dbReference type="PROSITE" id="PS00595">
    <property type="entry name" value="AA_TRANSFER_CLASS_5"/>
    <property type="match status" value="1"/>
</dbReference>
<evidence type="ECO:0000256" key="5">
    <source>
        <dbReference type="ARBA" id="ARBA00050776"/>
    </source>
</evidence>
<keyword evidence="8" id="KW-0808">Transferase</keyword>
<evidence type="ECO:0000256" key="6">
    <source>
        <dbReference type="RuleBase" id="RU004504"/>
    </source>
</evidence>
<protein>
    <recommendedName>
        <fullName evidence="3">cysteine desulfurase</fullName>
        <ecNumber evidence="3">2.8.1.7</ecNumber>
    </recommendedName>
</protein>
<dbReference type="SUPFAM" id="SSF53383">
    <property type="entry name" value="PLP-dependent transferases"/>
    <property type="match status" value="1"/>
</dbReference>
<dbReference type="InterPro" id="IPR000192">
    <property type="entry name" value="Aminotrans_V_dom"/>
</dbReference>
<evidence type="ECO:0000256" key="3">
    <source>
        <dbReference type="ARBA" id="ARBA00012239"/>
    </source>
</evidence>
<dbReference type="NCBIfam" id="TIGR01977">
    <property type="entry name" value="am_tr_V_EF2568"/>
    <property type="match status" value="1"/>
</dbReference>
<dbReference type="Gene3D" id="3.40.640.10">
    <property type="entry name" value="Type I PLP-dependent aspartate aminotransferase-like (Major domain)"/>
    <property type="match status" value="1"/>
</dbReference>
<dbReference type="PIRSF" id="PIRSF005572">
    <property type="entry name" value="NifS"/>
    <property type="match status" value="1"/>
</dbReference>
<dbReference type="PANTHER" id="PTHR43586">
    <property type="entry name" value="CYSTEINE DESULFURASE"/>
    <property type="match status" value="1"/>
</dbReference>
<dbReference type="Pfam" id="PF00266">
    <property type="entry name" value="Aminotran_5"/>
    <property type="match status" value="1"/>
</dbReference>
<reference evidence="8" key="1">
    <citation type="journal article" date="2021" name="PeerJ">
        <title>Extensive microbial diversity within the chicken gut microbiome revealed by metagenomics and culture.</title>
        <authorList>
            <person name="Gilroy R."/>
            <person name="Ravi A."/>
            <person name="Getino M."/>
            <person name="Pursley I."/>
            <person name="Horton D.L."/>
            <person name="Alikhan N.F."/>
            <person name="Baker D."/>
            <person name="Gharbi K."/>
            <person name="Hall N."/>
            <person name="Watson M."/>
            <person name="Adriaenssens E.M."/>
            <person name="Foster-Nyarko E."/>
            <person name="Jarju S."/>
            <person name="Secka A."/>
            <person name="Antonio M."/>
            <person name="Oren A."/>
            <person name="Chaudhuri R.R."/>
            <person name="La Ragione R."/>
            <person name="Hildebrand F."/>
            <person name="Pallen M.J."/>
        </authorList>
    </citation>
    <scope>NUCLEOTIDE SEQUENCE</scope>
    <source>
        <strain evidence="8">USAMLcec4-12693</strain>
    </source>
</reference>
<comment type="catalytic activity">
    <reaction evidence="5">
        <text>(sulfur carrier)-H + L-cysteine = (sulfur carrier)-SH + L-alanine</text>
        <dbReference type="Rhea" id="RHEA:43892"/>
        <dbReference type="Rhea" id="RHEA-COMP:14737"/>
        <dbReference type="Rhea" id="RHEA-COMP:14739"/>
        <dbReference type="ChEBI" id="CHEBI:29917"/>
        <dbReference type="ChEBI" id="CHEBI:35235"/>
        <dbReference type="ChEBI" id="CHEBI:57972"/>
        <dbReference type="ChEBI" id="CHEBI:64428"/>
        <dbReference type="EC" id="2.8.1.7"/>
    </reaction>
</comment>
<evidence type="ECO:0000256" key="1">
    <source>
        <dbReference type="ARBA" id="ARBA00001933"/>
    </source>
</evidence>
<gene>
    <name evidence="8" type="ORF">K8V39_02210</name>
</gene>
<dbReference type="EMBL" id="DYXE01000022">
    <property type="protein sequence ID" value="HJH49061.1"/>
    <property type="molecule type" value="Genomic_DNA"/>
</dbReference>